<protein>
    <submittedName>
        <fullName evidence="1">Uncharacterized protein</fullName>
    </submittedName>
</protein>
<dbReference type="Proteomes" id="UP001170023">
    <property type="component" value="Unassembled WGS sequence"/>
</dbReference>
<organism evidence="1 2">
    <name type="scientific">Bacteroides caccae</name>
    <dbReference type="NCBI Taxonomy" id="47678"/>
    <lineage>
        <taxon>Bacteria</taxon>
        <taxon>Pseudomonadati</taxon>
        <taxon>Bacteroidota</taxon>
        <taxon>Bacteroidia</taxon>
        <taxon>Bacteroidales</taxon>
        <taxon>Bacteroidaceae</taxon>
        <taxon>Bacteroides</taxon>
    </lineage>
</organism>
<comment type="caution">
    <text evidence="1">The sequence shown here is derived from an EMBL/GenBank/DDBJ whole genome shotgun (WGS) entry which is preliminary data.</text>
</comment>
<accession>A0AAW7WM54</accession>
<sequence>MIEIGKKIETREGIFYELEYNGEGNIYKNEDAFLNRPDEVCYVPEYAAEGHKDWRVPQNENCFTHNSLLALCKGNEEVCQDLFYSLEWTYPATLLDEWDSNGYFDEIEGWYDDQDRTNGMGKYKIVLTGPTGSKTPNYILSLRMHVKAYFSQAYGTDEFNHILHCISSFIDDFSFKVRNTRYQGSILKRTIRNDSLQVFNLGDEKVILTVSFTPLET</sequence>
<proteinExistence type="predicted"/>
<dbReference type="EMBL" id="JAUONL010000004">
    <property type="protein sequence ID" value="MDO6357407.1"/>
    <property type="molecule type" value="Genomic_DNA"/>
</dbReference>
<evidence type="ECO:0000313" key="2">
    <source>
        <dbReference type="Proteomes" id="UP001170023"/>
    </source>
</evidence>
<evidence type="ECO:0000313" key="1">
    <source>
        <dbReference type="EMBL" id="MDO6357407.1"/>
    </source>
</evidence>
<gene>
    <name evidence="1" type="ORF">Q4469_06865</name>
</gene>
<dbReference type="RefSeq" id="WP_238615521.1">
    <property type="nucleotide sequence ID" value="NZ_JAUONJ010000006.1"/>
</dbReference>
<reference evidence="1" key="1">
    <citation type="submission" date="2023-07" db="EMBL/GenBank/DDBJ databases">
        <title>Whole Genome Sequencing of Colonoscopy isolates.</title>
        <authorList>
            <person name="Surve S.V."/>
            <person name="Valls R.A."/>
            <person name="Barrak K.E."/>
            <person name="Gardner T.B."/>
            <person name="O'Toole G.A."/>
        </authorList>
    </citation>
    <scope>NUCLEOTIDE SEQUENCE</scope>
    <source>
        <strain evidence="1">GP0119</strain>
    </source>
</reference>
<name>A0AAW7WM54_9BACE</name>
<dbReference type="AlphaFoldDB" id="A0AAW7WM54"/>